<protein>
    <submittedName>
        <fullName evidence="1">Uncharacterized protein</fullName>
    </submittedName>
</protein>
<reference evidence="1 2" key="1">
    <citation type="submission" date="2021-12" db="EMBL/GenBank/DDBJ databases">
        <title>Siccirubricoccus leaddurans sp. nov., a high concentration Zn2+ tolerance bacterium.</title>
        <authorList>
            <person name="Cao Y."/>
        </authorList>
    </citation>
    <scope>NUCLEOTIDE SEQUENCE [LARGE SCALE GENOMIC DNA]</scope>
    <source>
        <strain evidence="1 2">KC 17139</strain>
    </source>
</reference>
<accession>A0ABT1DD67</accession>
<keyword evidence="2" id="KW-1185">Reference proteome</keyword>
<proteinExistence type="predicted"/>
<evidence type="ECO:0000313" key="1">
    <source>
        <dbReference type="EMBL" id="MCO6419874.1"/>
    </source>
</evidence>
<comment type="caution">
    <text evidence="1">The sequence shown here is derived from an EMBL/GenBank/DDBJ whole genome shotgun (WGS) entry which is preliminary data.</text>
</comment>
<dbReference type="EMBL" id="JAFIRR010000243">
    <property type="protein sequence ID" value="MCO6419874.1"/>
    <property type="molecule type" value="Genomic_DNA"/>
</dbReference>
<dbReference type="Proteomes" id="UP001523392">
    <property type="component" value="Unassembled WGS sequence"/>
</dbReference>
<name>A0ABT1DD67_9PROT</name>
<organism evidence="1 2">
    <name type="scientific">Siccirubricoccus soli</name>
    <dbReference type="NCBI Taxonomy" id="2899147"/>
    <lineage>
        <taxon>Bacteria</taxon>
        <taxon>Pseudomonadati</taxon>
        <taxon>Pseudomonadota</taxon>
        <taxon>Alphaproteobacteria</taxon>
        <taxon>Acetobacterales</taxon>
        <taxon>Roseomonadaceae</taxon>
        <taxon>Siccirubricoccus</taxon>
    </lineage>
</organism>
<evidence type="ECO:0000313" key="2">
    <source>
        <dbReference type="Proteomes" id="UP001523392"/>
    </source>
</evidence>
<dbReference type="RefSeq" id="WP_252956551.1">
    <property type="nucleotide sequence ID" value="NZ_JAFIRR010000243.1"/>
</dbReference>
<sequence>MSISTPLEAAMPQCLLVLHSLDALEPAARKAFTDSLYEISSEHWAVQEGATLVATGTSPGYLLAHLRGVLRRSGAPEVPLIVTRIRADLAMSGQPEEGAAWLQGLLDEAKD</sequence>
<gene>
    <name evidence="1" type="ORF">JYK14_27485</name>
</gene>